<sequence>MSNLSMLQEMRQSMKQSLALVSVERDIEGYLVHPEDWTLEIAAELAAEENIELNDDYWPILTFVRDFWVENKVTPDIRHVASYLAELYKVDKKAGKKRIFDLFPYGYVKQTCKIAGMQRPRAWSTG</sequence>
<dbReference type="AlphaFoldDB" id="A0A4R1F2V6"/>
<protein>
    <submittedName>
        <fullName evidence="4">tRNA 2-thiouridine synthesizing protein E</fullName>
    </submittedName>
</protein>
<evidence type="ECO:0000313" key="4">
    <source>
        <dbReference type="EMBL" id="TCJ87800.1"/>
    </source>
</evidence>
<dbReference type="SUPFAM" id="SSF69721">
    <property type="entry name" value="DsrC, the gamma subunit of dissimilatory sulfite reductase"/>
    <property type="match status" value="1"/>
</dbReference>
<evidence type="ECO:0000313" key="5">
    <source>
        <dbReference type="Proteomes" id="UP000294887"/>
    </source>
</evidence>
<dbReference type="GO" id="GO:0005737">
    <property type="term" value="C:cytoplasm"/>
    <property type="evidence" value="ECO:0007669"/>
    <property type="project" value="UniProtKB-SubCell"/>
</dbReference>
<keyword evidence="3" id="KW-0963">Cytoplasm</keyword>
<evidence type="ECO:0000256" key="3">
    <source>
        <dbReference type="ARBA" id="ARBA00022490"/>
    </source>
</evidence>
<dbReference type="PANTHER" id="PTHR37010:SF1">
    <property type="entry name" value="SULFURTRANSFERASE TUSE"/>
    <property type="match status" value="1"/>
</dbReference>
<proteinExistence type="inferred from homology"/>
<dbReference type="PANTHER" id="PTHR37010">
    <property type="entry name" value="SULFURTRANSFERASE TUSE"/>
    <property type="match status" value="1"/>
</dbReference>
<dbReference type="NCBIfam" id="TIGR03342">
    <property type="entry name" value="dsrC_tusE_dsvC"/>
    <property type="match status" value="1"/>
</dbReference>
<dbReference type="GO" id="GO:0002143">
    <property type="term" value="P:tRNA wobble position uridine thiolation"/>
    <property type="evidence" value="ECO:0007669"/>
    <property type="project" value="TreeGrafter"/>
</dbReference>
<reference evidence="4 5" key="1">
    <citation type="submission" date="2019-03" db="EMBL/GenBank/DDBJ databases">
        <title>Genomic Encyclopedia of Type Strains, Phase IV (KMG-IV): sequencing the most valuable type-strain genomes for metagenomic binning, comparative biology and taxonomic classification.</title>
        <authorList>
            <person name="Goeker M."/>
        </authorList>
    </citation>
    <scope>NUCLEOTIDE SEQUENCE [LARGE SCALE GENOMIC DNA]</scope>
    <source>
        <strain evidence="4 5">DSM 24830</strain>
    </source>
</reference>
<comment type="caution">
    <text evidence="4">The sequence shown here is derived from an EMBL/GenBank/DDBJ whole genome shotgun (WGS) entry which is preliminary data.</text>
</comment>
<dbReference type="Gene3D" id="3.30.1420.10">
    <property type="match status" value="1"/>
</dbReference>
<dbReference type="InterPro" id="IPR042072">
    <property type="entry name" value="DsrC-like_C"/>
</dbReference>
<name>A0A4R1F2V6_9GAMM</name>
<evidence type="ECO:0000256" key="1">
    <source>
        <dbReference type="ARBA" id="ARBA00004496"/>
    </source>
</evidence>
<evidence type="ECO:0000256" key="2">
    <source>
        <dbReference type="ARBA" id="ARBA00005718"/>
    </source>
</evidence>
<accession>A0A4R1F2V6</accession>
<dbReference type="Pfam" id="PF04358">
    <property type="entry name" value="DsrC"/>
    <property type="match status" value="1"/>
</dbReference>
<dbReference type="Gene3D" id="1.10.10.370">
    <property type="entry name" value="DsrC-like protein, C-terminal domain"/>
    <property type="match status" value="1"/>
</dbReference>
<dbReference type="InterPro" id="IPR043163">
    <property type="entry name" value="DsrC-like_N"/>
</dbReference>
<gene>
    <name evidence="4" type="ORF">EV695_2315</name>
</gene>
<keyword evidence="5" id="KW-1185">Reference proteome</keyword>
<dbReference type="InterPro" id="IPR007453">
    <property type="entry name" value="DsrC/TusE"/>
</dbReference>
<dbReference type="GO" id="GO:0097163">
    <property type="term" value="F:sulfur carrier activity"/>
    <property type="evidence" value="ECO:0007669"/>
    <property type="project" value="TreeGrafter"/>
</dbReference>
<dbReference type="EMBL" id="SMFQ01000003">
    <property type="protein sequence ID" value="TCJ87800.1"/>
    <property type="molecule type" value="Genomic_DNA"/>
</dbReference>
<comment type="similarity">
    <text evidence="2">Belongs to the DsrC/TusE family.</text>
</comment>
<dbReference type="Proteomes" id="UP000294887">
    <property type="component" value="Unassembled WGS sequence"/>
</dbReference>
<organism evidence="4 5">
    <name type="scientific">Cocleimonas flava</name>
    <dbReference type="NCBI Taxonomy" id="634765"/>
    <lineage>
        <taxon>Bacteria</taxon>
        <taxon>Pseudomonadati</taxon>
        <taxon>Pseudomonadota</taxon>
        <taxon>Gammaproteobacteria</taxon>
        <taxon>Thiotrichales</taxon>
        <taxon>Thiotrichaceae</taxon>
        <taxon>Cocleimonas</taxon>
    </lineage>
</organism>
<comment type="subcellular location">
    <subcellularLocation>
        <location evidence="1">Cytoplasm</location>
    </subcellularLocation>
</comment>
<dbReference type="RefSeq" id="WP_243651559.1">
    <property type="nucleotide sequence ID" value="NZ_BAAAFU010000004.1"/>
</dbReference>
<dbReference type="InterPro" id="IPR025526">
    <property type="entry name" value="DsrC-like_dom_sf"/>
</dbReference>